<protein>
    <submittedName>
        <fullName evidence="1">Uncharacterized protein</fullName>
    </submittedName>
</protein>
<dbReference type="KEGG" id="hat:RC74_13320"/>
<reference evidence="1 2" key="1">
    <citation type="submission" date="2016-02" db="EMBL/GenBank/DDBJ databases">
        <title>Complete genome sequence of Halocynthiibacter arcticus PAMC 20958t from arctic marine sediment.</title>
        <authorList>
            <person name="Lee Y.M."/>
            <person name="Baek K."/>
            <person name="Lee H.K."/>
            <person name="Shin S.C."/>
        </authorList>
    </citation>
    <scope>NUCLEOTIDE SEQUENCE [LARGE SCALE GENOMIC DNA]</scope>
    <source>
        <strain evidence="1">PAMC 20958</strain>
    </source>
</reference>
<organism evidence="1 2">
    <name type="scientific">Falsihalocynthiibacter arcticus</name>
    <dbReference type="NCBI Taxonomy" id="1579316"/>
    <lineage>
        <taxon>Bacteria</taxon>
        <taxon>Pseudomonadati</taxon>
        <taxon>Pseudomonadota</taxon>
        <taxon>Alphaproteobacteria</taxon>
        <taxon>Rhodobacterales</taxon>
        <taxon>Roseobacteraceae</taxon>
        <taxon>Falsihalocynthiibacter</taxon>
    </lineage>
</organism>
<dbReference type="AlphaFoldDB" id="A0A126V2F3"/>
<gene>
    <name evidence="1" type="ORF">RC74_13320</name>
</gene>
<dbReference type="STRING" id="1579316.RC74_13320"/>
<evidence type="ECO:0000313" key="2">
    <source>
        <dbReference type="Proteomes" id="UP000070371"/>
    </source>
</evidence>
<dbReference type="Proteomes" id="UP000070371">
    <property type="component" value="Chromosome"/>
</dbReference>
<keyword evidence="2" id="KW-1185">Reference proteome</keyword>
<proteinExistence type="predicted"/>
<dbReference type="EMBL" id="CP014327">
    <property type="protein sequence ID" value="AML52125.1"/>
    <property type="molecule type" value="Genomic_DNA"/>
</dbReference>
<evidence type="ECO:0000313" key="1">
    <source>
        <dbReference type="EMBL" id="AML52125.1"/>
    </source>
</evidence>
<name>A0A126V2F3_9RHOB</name>
<accession>A0A126V2F3</accession>
<sequence length="60" mass="6693">MTLAASRMAGFTLKRRFDLPHSRDKRLLGASLALQISLRCRFPVENGADASWHVALTIKP</sequence>